<accession>A0A401Z9B1</accession>
<gene>
    <name evidence="1" type="ORF">KDAU_07830</name>
</gene>
<dbReference type="AlphaFoldDB" id="A0A401Z9B1"/>
<dbReference type="Proteomes" id="UP000287224">
    <property type="component" value="Unassembled WGS sequence"/>
</dbReference>
<sequence length="152" mass="17424">MQRVAEAVWEYSDKPTKMESYEKRLQQFVENERIDVEQCWGQFLAQVLPHWKGKDVTLERVQEGCSNGATPLGIFPGRFRGVRQSPEHQTNHCQTHHTFAAACQVLIILTHTARASHPRKRSFYYPALGQDPSKFLGFWFDALIGEPDGAHV</sequence>
<proteinExistence type="predicted"/>
<protein>
    <submittedName>
        <fullName evidence="1">Uncharacterized protein</fullName>
    </submittedName>
</protein>
<keyword evidence="2" id="KW-1185">Reference proteome</keyword>
<reference evidence="2" key="1">
    <citation type="submission" date="2018-12" db="EMBL/GenBank/DDBJ databases">
        <title>Tengunoibacter tsumagoiensis gen. nov., sp. nov., Dictyobacter kobayashii sp. nov., D. alpinus sp. nov., and D. joshuensis sp. nov. and description of Dictyobacteraceae fam. nov. within the order Ktedonobacterales isolated from Tengu-no-mugimeshi.</title>
        <authorList>
            <person name="Wang C.M."/>
            <person name="Zheng Y."/>
            <person name="Sakai Y."/>
            <person name="Toyoda A."/>
            <person name="Minakuchi Y."/>
            <person name="Abe K."/>
            <person name="Yokota A."/>
            <person name="Yabe S."/>
        </authorList>
    </citation>
    <scope>NUCLEOTIDE SEQUENCE [LARGE SCALE GENOMIC DNA]</scope>
    <source>
        <strain evidence="2">S-27</strain>
    </source>
</reference>
<name>A0A401Z9B1_9CHLR</name>
<dbReference type="EMBL" id="BIFQ01000001">
    <property type="protein sequence ID" value="GCE03454.1"/>
    <property type="molecule type" value="Genomic_DNA"/>
</dbReference>
<evidence type="ECO:0000313" key="2">
    <source>
        <dbReference type="Proteomes" id="UP000287224"/>
    </source>
</evidence>
<comment type="caution">
    <text evidence="1">The sequence shown here is derived from an EMBL/GenBank/DDBJ whole genome shotgun (WGS) entry which is preliminary data.</text>
</comment>
<evidence type="ECO:0000313" key="1">
    <source>
        <dbReference type="EMBL" id="GCE03454.1"/>
    </source>
</evidence>
<organism evidence="1 2">
    <name type="scientific">Dictyobacter aurantiacus</name>
    <dbReference type="NCBI Taxonomy" id="1936993"/>
    <lineage>
        <taxon>Bacteria</taxon>
        <taxon>Bacillati</taxon>
        <taxon>Chloroflexota</taxon>
        <taxon>Ktedonobacteria</taxon>
        <taxon>Ktedonobacterales</taxon>
        <taxon>Dictyobacteraceae</taxon>
        <taxon>Dictyobacter</taxon>
    </lineage>
</organism>